<accession>A0A382VVU0</accession>
<feature type="non-terminal residue" evidence="1">
    <location>
        <position position="160"/>
    </location>
</feature>
<proteinExistence type="predicted"/>
<name>A0A382VVU0_9ZZZZ</name>
<dbReference type="EMBL" id="UINC01155027">
    <property type="protein sequence ID" value="SVD50642.1"/>
    <property type="molecule type" value="Genomic_DNA"/>
</dbReference>
<protein>
    <recommendedName>
        <fullName evidence="2">GH26 domain-containing protein</fullName>
    </recommendedName>
</protein>
<organism evidence="1">
    <name type="scientific">marine metagenome</name>
    <dbReference type="NCBI Taxonomy" id="408172"/>
    <lineage>
        <taxon>unclassified sequences</taxon>
        <taxon>metagenomes</taxon>
        <taxon>ecological metagenomes</taxon>
    </lineage>
</organism>
<dbReference type="AlphaFoldDB" id="A0A382VVU0"/>
<evidence type="ECO:0008006" key="2">
    <source>
        <dbReference type="Google" id="ProtNLM"/>
    </source>
</evidence>
<evidence type="ECO:0000313" key="1">
    <source>
        <dbReference type="EMBL" id="SVD50642.1"/>
    </source>
</evidence>
<sequence>MRKYLLLVAVFSIICSPNIYAYDTKYSLHGVRTSFLLGKLYSSKYNTSLMYLSETWNDAERSAYINRLLNNGDTHIDVYARATSGNLPGGHVNGNANFRPRLVELNARGLKPVLWMTPESKHGDAYASDAEHREFMERMIRLYDDQVSAYVACLECDEYW</sequence>
<reference evidence="1" key="1">
    <citation type="submission" date="2018-05" db="EMBL/GenBank/DDBJ databases">
        <authorList>
            <person name="Lanie J.A."/>
            <person name="Ng W.-L."/>
            <person name="Kazmierczak K.M."/>
            <person name="Andrzejewski T.M."/>
            <person name="Davidsen T.M."/>
            <person name="Wayne K.J."/>
            <person name="Tettelin H."/>
            <person name="Glass J.I."/>
            <person name="Rusch D."/>
            <person name="Podicherti R."/>
            <person name="Tsui H.-C.T."/>
            <person name="Winkler M.E."/>
        </authorList>
    </citation>
    <scope>NUCLEOTIDE SEQUENCE</scope>
</reference>
<gene>
    <name evidence="1" type="ORF">METZ01_LOCUS403496</name>
</gene>